<feature type="transmembrane region" description="Helical" evidence="5">
    <location>
        <begin position="12"/>
        <end position="34"/>
    </location>
</feature>
<organism evidence="7 8">
    <name type="scientific">Candidatus Endobugula sertula</name>
    <name type="common">Bugula neritina bacterial symbiont</name>
    <dbReference type="NCBI Taxonomy" id="62101"/>
    <lineage>
        <taxon>Bacteria</taxon>
        <taxon>Pseudomonadati</taxon>
        <taxon>Pseudomonadota</taxon>
        <taxon>Gammaproteobacteria</taxon>
        <taxon>Cellvibrionales</taxon>
        <taxon>Cellvibrionaceae</taxon>
        <taxon>Candidatus Endobugula</taxon>
    </lineage>
</organism>
<evidence type="ECO:0000256" key="5">
    <source>
        <dbReference type="SAM" id="Phobius"/>
    </source>
</evidence>
<feature type="transmembrane region" description="Helical" evidence="5">
    <location>
        <begin position="78"/>
        <end position="103"/>
    </location>
</feature>
<feature type="domain" description="EXPERA" evidence="6">
    <location>
        <begin position="78"/>
        <end position="225"/>
    </location>
</feature>
<feature type="transmembrane region" description="Helical" evidence="5">
    <location>
        <begin position="166"/>
        <end position="187"/>
    </location>
</feature>
<comment type="caution">
    <text evidence="7">The sequence shown here is derived from an EMBL/GenBank/DDBJ whole genome shotgun (WGS) entry which is preliminary data.</text>
</comment>
<keyword evidence="3 5" id="KW-1133">Transmembrane helix</keyword>
<feature type="transmembrane region" description="Helical" evidence="5">
    <location>
        <begin position="137"/>
        <end position="159"/>
    </location>
</feature>
<feature type="transmembrane region" description="Helical" evidence="5">
    <location>
        <begin position="207"/>
        <end position="232"/>
    </location>
</feature>
<keyword evidence="4 5" id="KW-0472">Membrane</keyword>
<gene>
    <name evidence="7" type="ORF">AB835_09190</name>
</gene>
<proteinExistence type="predicted"/>
<dbReference type="Pfam" id="PF05241">
    <property type="entry name" value="EBP"/>
    <property type="match status" value="1"/>
</dbReference>
<name>A0A1D2QP68_9GAMM</name>
<feature type="transmembrane region" description="Helical" evidence="5">
    <location>
        <begin position="46"/>
        <end position="66"/>
    </location>
</feature>
<dbReference type="GO" id="GO:0016020">
    <property type="term" value="C:membrane"/>
    <property type="evidence" value="ECO:0007669"/>
    <property type="project" value="UniProtKB-SubCell"/>
</dbReference>
<comment type="subcellular location">
    <subcellularLocation>
        <location evidence="1">Membrane</location>
        <topology evidence="1">Multi-pass membrane protein</topology>
    </subcellularLocation>
</comment>
<evidence type="ECO:0000313" key="8">
    <source>
        <dbReference type="Proteomes" id="UP000242502"/>
    </source>
</evidence>
<evidence type="ECO:0000259" key="6">
    <source>
        <dbReference type="PROSITE" id="PS51751"/>
    </source>
</evidence>
<dbReference type="AlphaFoldDB" id="A0A1D2QP68"/>
<evidence type="ECO:0000313" key="7">
    <source>
        <dbReference type="EMBL" id="ODS23385.1"/>
    </source>
</evidence>
<dbReference type="InterPro" id="IPR033118">
    <property type="entry name" value="EXPERA"/>
</dbReference>
<sequence>MANDNGIPKDLKCVWIISFGCLVFAFPIYSYLAFGLELDRNALADIFATHVAIAYWTGMGAAFLPLPGLKNWSKVERLKYVCLAFMLASYLTHLSWQLLWLVFHETISNSKNEIWAYAWWAYIDGGDVRYYNPEPHFLMIEILSVINGSIGLVGLYFLLKSEFKNILGILLCMSTAVTHTILTWHYYGEEMLTGFESVNISSFNDLWIKFIFLNGPWLVFPWLVLFWGYTLIQKRTSEV</sequence>
<evidence type="ECO:0000256" key="2">
    <source>
        <dbReference type="ARBA" id="ARBA00022692"/>
    </source>
</evidence>
<accession>A0A1D2QP68</accession>
<protein>
    <recommendedName>
        <fullName evidence="6">EXPERA domain-containing protein</fullName>
    </recommendedName>
</protein>
<dbReference type="Proteomes" id="UP000242502">
    <property type="component" value="Unassembled WGS sequence"/>
</dbReference>
<dbReference type="EMBL" id="MDLC01000030">
    <property type="protein sequence ID" value="ODS23385.1"/>
    <property type="molecule type" value="Genomic_DNA"/>
</dbReference>
<evidence type="ECO:0000256" key="4">
    <source>
        <dbReference type="ARBA" id="ARBA00023136"/>
    </source>
</evidence>
<keyword evidence="2 5" id="KW-0812">Transmembrane</keyword>
<evidence type="ECO:0000256" key="1">
    <source>
        <dbReference type="ARBA" id="ARBA00004141"/>
    </source>
</evidence>
<dbReference type="PROSITE" id="PS51751">
    <property type="entry name" value="EXPERA"/>
    <property type="match status" value="1"/>
</dbReference>
<evidence type="ECO:0000256" key="3">
    <source>
        <dbReference type="ARBA" id="ARBA00022989"/>
    </source>
</evidence>
<reference evidence="7 8" key="1">
    <citation type="journal article" date="2016" name="Appl. Environ. Microbiol.">
        <title>Lack of Overt Genome Reduction in the Bryostatin-Producing Bryozoan Symbiont "Candidatus Endobugula sertula".</title>
        <authorList>
            <person name="Miller I.J."/>
            <person name="Vanee N."/>
            <person name="Fong S.S."/>
            <person name="Lim-Fong G.E."/>
            <person name="Kwan J.C."/>
        </authorList>
    </citation>
    <scope>NUCLEOTIDE SEQUENCE [LARGE SCALE GENOMIC DNA]</scope>
    <source>
        <strain evidence="7">AB1-4</strain>
    </source>
</reference>